<dbReference type="Proteomes" id="UP000321201">
    <property type="component" value="Unassembled WGS sequence"/>
</dbReference>
<dbReference type="Pfam" id="PF00114">
    <property type="entry name" value="Pilin"/>
    <property type="match status" value="1"/>
</dbReference>
<keyword evidence="2" id="KW-0488">Methylation</keyword>
<evidence type="ECO:0000313" key="5">
    <source>
        <dbReference type="EMBL" id="TXF12131.1"/>
    </source>
</evidence>
<dbReference type="PANTHER" id="PTHR30093:SF34">
    <property type="entry name" value="PREPILIN PEPTIDASE-DEPENDENT PROTEIN D"/>
    <property type="match status" value="1"/>
</dbReference>
<evidence type="ECO:0000313" key="6">
    <source>
        <dbReference type="Proteomes" id="UP000321201"/>
    </source>
</evidence>
<dbReference type="NCBIfam" id="TIGR02532">
    <property type="entry name" value="IV_pilin_GFxxxE"/>
    <property type="match status" value="1"/>
</dbReference>
<dbReference type="FunCoup" id="A0A5C7EYJ3">
    <property type="interactions" value="27"/>
</dbReference>
<proteinExistence type="inferred from homology"/>
<feature type="transmembrane region" description="Helical" evidence="4">
    <location>
        <begin position="7"/>
        <end position="31"/>
    </location>
</feature>
<comment type="caution">
    <text evidence="5">The sequence shown here is derived from an EMBL/GenBank/DDBJ whole genome shotgun (WGS) entry which is preliminary data.</text>
</comment>
<dbReference type="OrthoDB" id="5918848at2"/>
<dbReference type="InterPro" id="IPR045584">
    <property type="entry name" value="Pilin-like"/>
</dbReference>
<dbReference type="GO" id="GO:0044096">
    <property type="term" value="C:type IV pilus"/>
    <property type="evidence" value="ECO:0007669"/>
    <property type="project" value="TreeGrafter"/>
</dbReference>
<accession>A0A5C7EYJ3</accession>
<protein>
    <submittedName>
        <fullName evidence="5">Pilin</fullName>
    </submittedName>
</protein>
<dbReference type="RefSeq" id="WP_147799623.1">
    <property type="nucleotide sequence ID" value="NZ_VPFL01000008.1"/>
</dbReference>
<dbReference type="Pfam" id="PF07963">
    <property type="entry name" value="N_methyl"/>
    <property type="match status" value="1"/>
</dbReference>
<reference evidence="5 6" key="1">
    <citation type="submission" date="2019-08" db="EMBL/GenBank/DDBJ databases">
        <title>Pelomicrobium methylotrophicum gen. nov., sp. nov. a moderately thermophilic, facultatively anaerobic, lithoautotrophic and methylotrophic bacterium isolated from a terrestrial mud volcano.</title>
        <authorList>
            <person name="Slobodkina G.B."/>
            <person name="Merkel A.Y."/>
            <person name="Slobodkin A.I."/>
        </authorList>
    </citation>
    <scope>NUCLEOTIDE SEQUENCE [LARGE SCALE GENOMIC DNA]</scope>
    <source>
        <strain evidence="5 6">SM250</strain>
    </source>
</reference>
<sequence length="166" mass="17051">MKPLQKGFTLIELMIVVAIIGILAAIAIPAYQDYTIRSQVSEGLSLAAAAKTAVTETFSSTGAPPADRSAAGMSANATDTSGNYVTQVAITNGTIEITYGNKANAQITGKKLSLTPYQTTDRSVVWVCGNRQPPAGAQLLGTGGSVVAAPGTTDVANKYLPADCRS</sequence>
<keyword evidence="4" id="KW-0472">Membrane</keyword>
<dbReference type="InterPro" id="IPR012902">
    <property type="entry name" value="N_methyl_site"/>
</dbReference>
<dbReference type="InParanoid" id="A0A5C7EYJ3"/>
<dbReference type="InterPro" id="IPR001082">
    <property type="entry name" value="Pilin"/>
</dbReference>
<keyword evidence="3" id="KW-0281">Fimbrium</keyword>
<dbReference type="EMBL" id="VPFL01000008">
    <property type="protein sequence ID" value="TXF12131.1"/>
    <property type="molecule type" value="Genomic_DNA"/>
</dbReference>
<evidence type="ECO:0000256" key="3">
    <source>
        <dbReference type="RuleBase" id="RU000389"/>
    </source>
</evidence>
<evidence type="ECO:0000256" key="2">
    <source>
        <dbReference type="ARBA" id="ARBA00022481"/>
    </source>
</evidence>
<dbReference type="PROSITE" id="PS00409">
    <property type="entry name" value="PROKAR_NTER_METHYL"/>
    <property type="match status" value="1"/>
</dbReference>
<dbReference type="Gene3D" id="3.30.700.10">
    <property type="entry name" value="Glycoprotein, Type 4 Pilin"/>
    <property type="match status" value="1"/>
</dbReference>
<dbReference type="PANTHER" id="PTHR30093">
    <property type="entry name" value="GENERAL SECRETION PATHWAY PROTEIN G"/>
    <property type="match status" value="1"/>
</dbReference>
<keyword evidence="4" id="KW-0812">Transmembrane</keyword>
<dbReference type="SUPFAM" id="SSF54523">
    <property type="entry name" value="Pili subunits"/>
    <property type="match status" value="1"/>
</dbReference>
<dbReference type="GO" id="GO:0043107">
    <property type="term" value="P:type IV pilus-dependent motility"/>
    <property type="evidence" value="ECO:0007669"/>
    <property type="project" value="TreeGrafter"/>
</dbReference>
<organism evidence="5 6">
    <name type="scientific">Pelomicrobium methylotrophicum</name>
    <dbReference type="NCBI Taxonomy" id="2602750"/>
    <lineage>
        <taxon>Bacteria</taxon>
        <taxon>Pseudomonadati</taxon>
        <taxon>Pseudomonadota</taxon>
        <taxon>Hydrogenophilia</taxon>
        <taxon>Hydrogenophilia incertae sedis</taxon>
        <taxon>Pelomicrobium</taxon>
    </lineage>
</organism>
<dbReference type="GO" id="GO:0007155">
    <property type="term" value="P:cell adhesion"/>
    <property type="evidence" value="ECO:0007669"/>
    <property type="project" value="InterPro"/>
</dbReference>
<evidence type="ECO:0000256" key="4">
    <source>
        <dbReference type="SAM" id="Phobius"/>
    </source>
</evidence>
<keyword evidence="4" id="KW-1133">Transmembrane helix</keyword>
<evidence type="ECO:0000256" key="1">
    <source>
        <dbReference type="ARBA" id="ARBA00005233"/>
    </source>
</evidence>
<keyword evidence="6" id="KW-1185">Reference proteome</keyword>
<name>A0A5C7EYJ3_9PROT</name>
<dbReference type="AlphaFoldDB" id="A0A5C7EYJ3"/>
<gene>
    <name evidence="5" type="ORF">FR698_07760</name>
</gene>
<comment type="similarity">
    <text evidence="1 3">Belongs to the N-Me-Phe pilin family.</text>
</comment>